<name>A0A1G9VSM0_9BURK</name>
<dbReference type="Pfam" id="PF00189">
    <property type="entry name" value="Ribosomal_S3_C"/>
    <property type="match status" value="1"/>
</dbReference>
<accession>A0A1G9VSM0</accession>
<evidence type="ECO:0000256" key="2">
    <source>
        <dbReference type="ARBA" id="ARBA00022730"/>
    </source>
</evidence>
<keyword evidence="2 8" id="KW-0699">rRNA-binding</keyword>
<dbReference type="AlphaFoldDB" id="A0A1G9VSM0"/>
<feature type="domain" description="KH type-2" evidence="11">
    <location>
        <begin position="39"/>
        <end position="107"/>
    </location>
</feature>
<organism evidence="12 13">
    <name type="scientific">Oryzisolibacter propanilivorax</name>
    <dbReference type="NCBI Taxonomy" id="1527607"/>
    <lineage>
        <taxon>Bacteria</taxon>
        <taxon>Pseudomonadati</taxon>
        <taxon>Pseudomonadota</taxon>
        <taxon>Betaproteobacteria</taxon>
        <taxon>Burkholderiales</taxon>
        <taxon>Comamonadaceae</taxon>
        <taxon>Oryzisolibacter</taxon>
    </lineage>
</organism>
<dbReference type="OrthoDB" id="9806396at2"/>
<comment type="similarity">
    <text evidence="1 8 9">Belongs to the universal ribosomal protein uS3 family.</text>
</comment>
<dbReference type="PROSITE" id="PS00548">
    <property type="entry name" value="RIBOSOMAL_S3"/>
    <property type="match status" value="1"/>
</dbReference>
<comment type="subunit">
    <text evidence="8">Part of the 30S ribosomal subunit. Forms a tight complex with proteins S10 and S14.</text>
</comment>
<evidence type="ECO:0000259" key="11">
    <source>
        <dbReference type="PROSITE" id="PS50823"/>
    </source>
</evidence>
<evidence type="ECO:0000256" key="3">
    <source>
        <dbReference type="ARBA" id="ARBA00022884"/>
    </source>
</evidence>
<dbReference type="Proteomes" id="UP000198552">
    <property type="component" value="Unassembled WGS sequence"/>
</dbReference>
<dbReference type="Pfam" id="PF07650">
    <property type="entry name" value="KH_2"/>
    <property type="match status" value="1"/>
</dbReference>
<dbReference type="InterPro" id="IPR004044">
    <property type="entry name" value="KH_dom_type_2"/>
</dbReference>
<evidence type="ECO:0000256" key="4">
    <source>
        <dbReference type="ARBA" id="ARBA00022980"/>
    </source>
</evidence>
<dbReference type="SUPFAM" id="SSF54814">
    <property type="entry name" value="Prokaryotic type KH domain (KH-domain type II)"/>
    <property type="match status" value="1"/>
</dbReference>
<dbReference type="FunFam" id="3.30.300.20:FF:000001">
    <property type="entry name" value="30S ribosomal protein S3"/>
    <property type="match status" value="1"/>
</dbReference>
<feature type="region of interest" description="Disordered" evidence="10">
    <location>
        <begin position="209"/>
        <end position="289"/>
    </location>
</feature>
<protein>
    <recommendedName>
        <fullName evidence="7 8">Small ribosomal subunit protein uS3</fullName>
    </recommendedName>
</protein>
<dbReference type="RefSeq" id="WP_091572926.1">
    <property type="nucleotide sequence ID" value="NZ_FNHP01000014.1"/>
</dbReference>
<dbReference type="InterPro" id="IPR015946">
    <property type="entry name" value="KH_dom-like_a/b"/>
</dbReference>
<dbReference type="InterPro" id="IPR018280">
    <property type="entry name" value="Ribosomal_uS3_CS"/>
</dbReference>
<dbReference type="NCBIfam" id="TIGR01009">
    <property type="entry name" value="rpsC_bact"/>
    <property type="match status" value="1"/>
</dbReference>
<dbReference type="PROSITE" id="PS50084">
    <property type="entry name" value="KH_TYPE_1"/>
    <property type="match status" value="1"/>
</dbReference>
<dbReference type="SMART" id="SM00322">
    <property type="entry name" value="KH"/>
    <property type="match status" value="1"/>
</dbReference>
<dbReference type="GO" id="GO:0006412">
    <property type="term" value="P:translation"/>
    <property type="evidence" value="ECO:0007669"/>
    <property type="project" value="UniProtKB-UniRule"/>
</dbReference>
<dbReference type="Gene3D" id="3.30.1140.32">
    <property type="entry name" value="Ribosomal protein S3, C-terminal domain"/>
    <property type="match status" value="1"/>
</dbReference>
<reference evidence="13" key="1">
    <citation type="submission" date="2016-10" db="EMBL/GenBank/DDBJ databases">
        <authorList>
            <person name="Varghese N."/>
            <person name="Submissions S."/>
        </authorList>
    </citation>
    <scope>NUCLEOTIDE SEQUENCE [LARGE SCALE GENOMIC DNA]</scope>
    <source>
        <strain evidence="13">EPL6</strain>
    </source>
</reference>
<dbReference type="PANTHER" id="PTHR11760">
    <property type="entry name" value="30S/40S RIBOSOMAL PROTEIN S3"/>
    <property type="match status" value="1"/>
</dbReference>
<dbReference type="InterPro" id="IPR057258">
    <property type="entry name" value="Ribosomal_uS3"/>
</dbReference>
<evidence type="ECO:0000256" key="9">
    <source>
        <dbReference type="RuleBase" id="RU003624"/>
    </source>
</evidence>
<evidence type="ECO:0000256" key="7">
    <source>
        <dbReference type="ARBA" id="ARBA00035257"/>
    </source>
</evidence>
<dbReference type="GO" id="GO:0019843">
    <property type="term" value="F:rRNA binding"/>
    <property type="evidence" value="ECO:0007669"/>
    <property type="project" value="UniProtKB-UniRule"/>
</dbReference>
<dbReference type="PROSITE" id="PS50823">
    <property type="entry name" value="KH_TYPE_2"/>
    <property type="match status" value="1"/>
</dbReference>
<feature type="compositionally biased region" description="Low complexity" evidence="10">
    <location>
        <begin position="276"/>
        <end position="289"/>
    </location>
</feature>
<evidence type="ECO:0000313" key="12">
    <source>
        <dbReference type="EMBL" id="SDM75086.1"/>
    </source>
</evidence>
<evidence type="ECO:0000256" key="6">
    <source>
        <dbReference type="ARBA" id="ARBA00024998"/>
    </source>
</evidence>
<proteinExistence type="inferred from homology"/>
<keyword evidence="13" id="KW-1185">Reference proteome</keyword>
<evidence type="ECO:0000256" key="1">
    <source>
        <dbReference type="ARBA" id="ARBA00010761"/>
    </source>
</evidence>
<dbReference type="CDD" id="cd02412">
    <property type="entry name" value="KH-II_30S_S3"/>
    <property type="match status" value="1"/>
</dbReference>
<dbReference type="GO" id="GO:0003735">
    <property type="term" value="F:structural constituent of ribosome"/>
    <property type="evidence" value="ECO:0007669"/>
    <property type="project" value="InterPro"/>
</dbReference>
<dbReference type="EMBL" id="FNHP01000014">
    <property type="protein sequence ID" value="SDM75086.1"/>
    <property type="molecule type" value="Genomic_DNA"/>
</dbReference>
<dbReference type="STRING" id="1527607.SAMN05428957_11464"/>
<evidence type="ECO:0000313" key="13">
    <source>
        <dbReference type="Proteomes" id="UP000198552"/>
    </source>
</evidence>
<sequence>MGQKIHPTGFRLAVSRNWASRWYASNRDFAGMLAEDIKVREFLKTKLKNAAVSRVLIERPAKNARITIYSARPGVVIGKKGEDIENLKKELATRLGVPVAVNIEEVRKPEIDAKLIADSITQQLEKRIMFRRAMKRAMQNAMRLGAQGIKIMSSGRLNGIEIARTEWYREGRVPLHTLRADIDYGTSEAKTTYGVIGVKVWVYKGDTLGRGDLPAETPRPDEERRPRGPRRDGRGDRRDGDRRGGSRRPMGTNAAPADGSDKPQGAGADPVKRVAKAAPAAAAADGKGE</sequence>
<feature type="compositionally biased region" description="Basic and acidic residues" evidence="10">
    <location>
        <begin position="218"/>
        <end position="244"/>
    </location>
</feature>
<dbReference type="SUPFAM" id="SSF54821">
    <property type="entry name" value="Ribosomal protein S3 C-terminal domain"/>
    <property type="match status" value="1"/>
</dbReference>
<dbReference type="PANTHER" id="PTHR11760:SF19">
    <property type="entry name" value="SMALL RIBOSOMAL SUBUNIT PROTEIN US3C"/>
    <property type="match status" value="1"/>
</dbReference>
<evidence type="ECO:0000256" key="10">
    <source>
        <dbReference type="SAM" id="MobiDB-lite"/>
    </source>
</evidence>
<dbReference type="InterPro" id="IPR001351">
    <property type="entry name" value="Ribosomal_uS3_C"/>
</dbReference>
<dbReference type="InterPro" id="IPR009019">
    <property type="entry name" value="KH_sf_prok-type"/>
</dbReference>
<dbReference type="GO" id="GO:0022627">
    <property type="term" value="C:cytosolic small ribosomal subunit"/>
    <property type="evidence" value="ECO:0007669"/>
    <property type="project" value="TreeGrafter"/>
</dbReference>
<dbReference type="InterPro" id="IPR036419">
    <property type="entry name" value="Ribosomal_S3_C_sf"/>
</dbReference>
<evidence type="ECO:0000256" key="5">
    <source>
        <dbReference type="ARBA" id="ARBA00023274"/>
    </source>
</evidence>
<dbReference type="Gene3D" id="3.30.300.20">
    <property type="match status" value="1"/>
</dbReference>
<gene>
    <name evidence="8" type="primary">rpsC</name>
    <name evidence="12" type="ORF">SAMN05428957_11464</name>
</gene>
<dbReference type="InterPro" id="IPR004087">
    <property type="entry name" value="KH_dom"/>
</dbReference>
<comment type="function">
    <text evidence="6 8">Binds the lower part of the 30S subunit head. Binds mRNA in the 70S ribosome, positioning it for translation.</text>
</comment>
<dbReference type="HAMAP" id="MF_01309_B">
    <property type="entry name" value="Ribosomal_uS3_B"/>
    <property type="match status" value="1"/>
</dbReference>
<keyword evidence="3 8" id="KW-0694">RNA-binding</keyword>
<keyword evidence="4 8" id="KW-0689">Ribosomal protein</keyword>
<evidence type="ECO:0000256" key="8">
    <source>
        <dbReference type="HAMAP-Rule" id="MF_01309"/>
    </source>
</evidence>
<dbReference type="FunFam" id="3.30.1140.32:FF:000001">
    <property type="entry name" value="30S ribosomal protein S3"/>
    <property type="match status" value="1"/>
</dbReference>
<dbReference type="GO" id="GO:0003729">
    <property type="term" value="F:mRNA binding"/>
    <property type="evidence" value="ECO:0007669"/>
    <property type="project" value="UniProtKB-UniRule"/>
</dbReference>
<keyword evidence="5 8" id="KW-0687">Ribonucleoprotein</keyword>
<dbReference type="InterPro" id="IPR005704">
    <property type="entry name" value="Ribosomal_uS3_bac-typ"/>
</dbReference>